<evidence type="ECO:0000313" key="2">
    <source>
        <dbReference type="Proteomes" id="UP001346869"/>
    </source>
</evidence>
<reference evidence="1 2" key="2">
    <citation type="journal article" date="2023" name="Mol. Biol. Evol.">
        <title>Genomics of Secondarily Temperate Adaptation in the Only Non-Antarctic Icefish.</title>
        <authorList>
            <person name="Rivera-Colon A.G."/>
            <person name="Rayamajhi N."/>
            <person name="Minhas B.F."/>
            <person name="Madrigal G."/>
            <person name="Bilyk K.T."/>
            <person name="Yoon V."/>
            <person name="Hune M."/>
            <person name="Gregory S."/>
            <person name="Cheng C.H.C."/>
            <person name="Catchen J.M."/>
        </authorList>
    </citation>
    <scope>NUCLEOTIDE SEQUENCE [LARGE SCALE GENOMIC DNA]</scope>
    <source>
        <strain evidence="1">JMC-PN-2008</strain>
    </source>
</reference>
<dbReference type="EMBL" id="JAUZQC010000026">
    <property type="protein sequence ID" value="KAK5847732.1"/>
    <property type="molecule type" value="Genomic_DNA"/>
</dbReference>
<organism evidence="1 2">
    <name type="scientific">Eleginops maclovinus</name>
    <name type="common">Patagonian blennie</name>
    <name type="synonym">Eleginus maclovinus</name>
    <dbReference type="NCBI Taxonomy" id="56733"/>
    <lineage>
        <taxon>Eukaryota</taxon>
        <taxon>Metazoa</taxon>
        <taxon>Chordata</taxon>
        <taxon>Craniata</taxon>
        <taxon>Vertebrata</taxon>
        <taxon>Euteleostomi</taxon>
        <taxon>Actinopterygii</taxon>
        <taxon>Neopterygii</taxon>
        <taxon>Teleostei</taxon>
        <taxon>Neoteleostei</taxon>
        <taxon>Acanthomorphata</taxon>
        <taxon>Eupercaria</taxon>
        <taxon>Perciformes</taxon>
        <taxon>Notothenioidei</taxon>
        <taxon>Eleginopidae</taxon>
        <taxon>Eleginops</taxon>
    </lineage>
</organism>
<sequence length="110" mass="12250">METRKEEVALTGNDTWSEFDNRADIYEVTNTQSHTPRDPSITLQREKTSVRLASQGILSGFVLVNTDTEVRISYPVPAVAQRRILMSVQPTLFEPGVPMVTLLLPAAMCT</sequence>
<comment type="caution">
    <text evidence="1">The sequence shown here is derived from an EMBL/GenBank/DDBJ whole genome shotgun (WGS) entry which is preliminary data.</text>
</comment>
<reference evidence="1 2" key="1">
    <citation type="journal article" date="2023" name="Genes (Basel)">
        <title>Chromosome-Level Genome Assembly and Circadian Gene Repertoire of the Patagonia Blennie Eleginops maclovinus-The Closest Ancestral Proxy of Antarctic Cryonotothenioids.</title>
        <authorList>
            <person name="Cheng C.C."/>
            <person name="Rivera-Colon A.G."/>
            <person name="Minhas B.F."/>
            <person name="Wilson L."/>
            <person name="Rayamajhi N."/>
            <person name="Vargas-Chacoff L."/>
            <person name="Catchen J.M."/>
        </authorList>
    </citation>
    <scope>NUCLEOTIDE SEQUENCE [LARGE SCALE GENOMIC DNA]</scope>
    <source>
        <strain evidence="1">JMC-PN-2008</strain>
    </source>
</reference>
<keyword evidence="2" id="KW-1185">Reference proteome</keyword>
<name>A0AAN7WR29_ELEMC</name>
<protein>
    <submittedName>
        <fullName evidence="1">Uncharacterized protein</fullName>
    </submittedName>
</protein>
<proteinExistence type="predicted"/>
<gene>
    <name evidence="1" type="ORF">PBY51_016838</name>
</gene>
<accession>A0AAN7WR29</accession>
<evidence type="ECO:0000313" key="1">
    <source>
        <dbReference type="EMBL" id="KAK5847732.1"/>
    </source>
</evidence>
<dbReference type="AlphaFoldDB" id="A0AAN7WR29"/>
<dbReference type="Proteomes" id="UP001346869">
    <property type="component" value="Unassembled WGS sequence"/>
</dbReference>